<evidence type="ECO:0000256" key="1">
    <source>
        <dbReference type="ARBA" id="ARBA00004123"/>
    </source>
</evidence>
<keyword evidence="4" id="KW-1185">Reference proteome</keyword>
<dbReference type="PANTHER" id="PTHR12214">
    <property type="entry name" value="GC-RICH SEQUENCE DNA-BINDING FACTOR"/>
    <property type="match status" value="1"/>
</dbReference>
<organism evidence="3 4">
    <name type="scientific">Asparagus officinalis</name>
    <name type="common">Garden asparagus</name>
    <dbReference type="NCBI Taxonomy" id="4686"/>
    <lineage>
        <taxon>Eukaryota</taxon>
        <taxon>Viridiplantae</taxon>
        <taxon>Streptophyta</taxon>
        <taxon>Embryophyta</taxon>
        <taxon>Tracheophyta</taxon>
        <taxon>Spermatophyta</taxon>
        <taxon>Magnoliopsida</taxon>
        <taxon>Liliopsida</taxon>
        <taxon>Asparagales</taxon>
        <taxon>Asparagaceae</taxon>
        <taxon>Asparagoideae</taxon>
        <taxon>Asparagus</taxon>
    </lineage>
</organism>
<evidence type="ECO:0000313" key="4">
    <source>
        <dbReference type="Proteomes" id="UP000243459"/>
    </source>
</evidence>
<dbReference type="Gramene" id="ONK65785">
    <property type="protein sequence ID" value="ONK65785"/>
    <property type="gene ID" value="A4U43_C06F950"/>
</dbReference>
<dbReference type="PANTHER" id="PTHR12214:SF0">
    <property type="entry name" value="LD29489P"/>
    <property type="match status" value="1"/>
</dbReference>
<dbReference type="GO" id="GO:0000398">
    <property type="term" value="P:mRNA splicing, via spliceosome"/>
    <property type="evidence" value="ECO:0007669"/>
    <property type="project" value="InterPro"/>
</dbReference>
<sequence length="254" mass="28797">QCHISTGGDCYTGLSRKNIIRLKDSHKPNEYGIRGEDRLENLADALSDITKELGGGDQELHEKTGQQLWKREELCHDIVDKPGKLSLGLVHHVRSSAKGLSACLMLSACHKCSTAYALAAVRESSNLPVQLDEFGRDVNLQKRMDFSRRAEARKRIRARADSRRMTSIGKQLEGEVTTDESDRESTAYTSTRDELLQTAEQIFSDAADEYSNLSVVKERFERWKKHHFSSYRDAYMSLSAPDVFSPYVRLELLK</sequence>
<dbReference type="EMBL" id="CM007386">
    <property type="protein sequence ID" value="ONK65785.1"/>
    <property type="molecule type" value="Genomic_DNA"/>
</dbReference>
<evidence type="ECO:0000313" key="3">
    <source>
        <dbReference type="EMBL" id="ONK65785.1"/>
    </source>
</evidence>
<comment type="subcellular location">
    <subcellularLocation>
        <location evidence="1">Nucleus</location>
    </subcellularLocation>
</comment>
<evidence type="ECO:0000256" key="2">
    <source>
        <dbReference type="ARBA" id="ARBA00023242"/>
    </source>
</evidence>
<keyword evidence="2" id="KW-0539">Nucleus</keyword>
<proteinExistence type="predicted"/>
<accession>A0A5P1EIJ9</accession>
<gene>
    <name evidence="3" type="ORF">A4U43_C06F950</name>
</gene>
<dbReference type="AlphaFoldDB" id="A0A5P1EIJ9"/>
<dbReference type="InterPro" id="IPR012890">
    <property type="entry name" value="GCFC2-like"/>
</dbReference>
<dbReference type="GO" id="GO:0005634">
    <property type="term" value="C:nucleus"/>
    <property type="evidence" value="ECO:0007669"/>
    <property type="project" value="UniProtKB-SubCell"/>
</dbReference>
<dbReference type="Proteomes" id="UP000243459">
    <property type="component" value="Chromosome 6"/>
</dbReference>
<protein>
    <submittedName>
        <fullName evidence="3">Uncharacterized protein</fullName>
    </submittedName>
</protein>
<reference evidence="4" key="1">
    <citation type="journal article" date="2017" name="Nat. Commun.">
        <title>The asparagus genome sheds light on the origin and evolution of a young Y chromosome.</title>
        <authorList>
            <person name="Harkess A."/>
            <person name="Zhou J."/>
            <person name="Xu C."/>
            <person name="Bowers J.E."/>
            <person name="Van der Hulst R."/>
            <person name="Ayyampalayam S."/>
            <person name="Mercati F."/>
            <person name="Riccardi P."/>
            <person name="McKain M.R."/>
            <person name="Kakrana A."/>
            <person name="Tang H."/>
            <person name="Ray J."/>
            <person name="Groenendijk J."/>
            <person name="Arikit S."/>
            <person name="Mathioni S.M."/>
            <person name="Nakano M."/>
            <person name="Shan H."/>
            <person name="Telgmann-Rauber A."/>
            <person name="Kanno A."/>
            <person name="Yue Z."/>
            <person name="Chen H."/>
            <person name="Li W."/>
            <person name="Chen Y."/>
            <person name="Xu X."/>
            <person name="Zhang Y."/>
            <person name="Luo S."/>
            <person name="Chen H."/>
            <person name="Gao J."/>
            <person name="Mao Z."/>
            <person name="Pires J.C."/>
            <person name="Luo M."/>
            <person name="Kudrna D."/>
            <person name="Wing R.A."/>
            <person name="Meyers B.C."/>
            <person name="Yi K."/>
            <person name="Kong H."/>
            <person name="Lavrijsen P."/>
            <person name="Sunseri F."/>
            <person name="Falavigna A."/>
            <person name="Ye Y."/>
            <person name="Leebens-Mack J.H."/>
            <person name="Chen G."/>
        </authorList>
    </citation>
    <scope>NUCLEOTIDE SEQUENCE [LARGE SCALE GENOMIC DNA]</scope>
    <source>
        <strain evidence="4">cv. DH0086</strain>
    </source>
</reference>
<feature type="non-terminal residue" evidence="3">
    <location>
        <position position="1"/>
    </location>
</feature>
<name>A0A5P1EIJ9_ASPOF</name>
<dbReference type="GO" id="GO:0003677">
    <property type="term" value="F:DNA binding"/>
    <property type="evidence" value="ECO:0007669"/>
    <property type="project" value="InterPro"/>
</dbReference>